<protein>
    <submittedName>
        <fullName evidence="1">Uncharacterized protein</fullName>
    </submittedName>
</protein>
<dbReference type="AlphaFoldDB" id="A0A0B7AE53"/>
<accession>A0A0B7AE53</accession>
<dbReference type="EMBL" id="HACG01032032">
    <property type="protein sequence ID" value="CEK78897.1"/>
    <property type="molecule type" value="Transcribed_RNA"/>
</dbReference>
<sequence>QVLGRISGVDLDVSLESNTSIYAERNGGRKLTNLKLKDNIINKICSSKNSSYSCSVGYCGYKRTLEKIVYYVNKKSINNITDI</sequence>
<proteinExistence type="predicted"/>
<name>A0A0B7AE53_9EUPU</name>
<reference evidence="1" key="1">
    <citation type="submission" date="2014-12" db="EMBL/GenBank/DDBJ databases">
        <title>Insight into the proteome of Arion vulgaris.</title>
        <authorList>
            <person name="Aradska J."/>
            <person name="Bulat T."/>
            <person name="Smidak R."/>
            <person name="Sarate P."/>
            <person name="Gangsoo J."/>
            <person name="Sialana F."/>
            <person name="Bilban M."/>
            <person name="Lubec G."/>
        </authorList>
    </citation>
    <scope>NUCLEOTIDE SEQUENCE</scope>
    <source>
        <tissue evidence="1">Skin</tissue>
    </source>
</reference>
<feature type="non-terminal residue" evidence="1">
    <location>
        <position position="1"/>
    </location>
</feature>
<gene>
    <name evidence="1" type="primary">ORF112472</name>
</gene>
<evidence type="ECO:0000313" key="1">
    <source>
        <dbReference type="EMBL" id="CEK78897.1"/>
    </source>
</evidence>
<organism evidence="1">
    <name type="scientific">Arion vulgaris</name>
    <dbReference type="NCBI Taxonomy" id="1028688"/>
    <lineage>
        <taxon>Eukaryota</taxon>
        <taxon>Metazoa</taxon>
        <taxon>Spiralia</taxon>
        <taxon>Lophotrochozoa</taxon>
        <taxon>Mollusca</taxon>
        <taxon>Gastropoda</taxon>
        <taxon>Heterobranchia</taxon>
        <taxon>Euthyneura</taxon>
        <taxon>Panpulmonata</taxon>
        <taxon>Eupulmonata</taxon>
        <taxon>Stylommatophora</taxon>
        <taxon>Helicina</taxon>
        <taxon>Arionoidea</taxon>
        <taxon>Arionidae</taxon>
        <taxon>Arion</taxon>
    </lineage>
</organism>